<protein>
    <submittedName>
        <fullName evidence="2">Uncharacterized protein</fullName>
    </submittedName>
</protein>
<gene>
    <name evidence="2" type="ORF">H4219_003830</name>
</gene>
<feature type="region of interest" description="Disordered" evidence="1">
    <location>
        <begin position="1"/>
        <end position="39"/>
    </location>
</feature>
<dbReference type="Proteomes" id="UP001150538">
    <property type="component" value="Unassembled WGS sequence"/>
</dbReference>
<evidence type="ECO:0000256" key="1">
    <source>
        <dbReference type="SAM" id="MobiDB-lite"/>
    </source>
</evidence>
<dbReference type="EMBL" id="JANBPU010000106">
    <property type="protein sequence ID" value="KAJ1916345.1"/>
    <property type="molecule type" value="Genomic_DNA"/>
</dbReference>
<feature type="region of interest" description="Disordered" evidence="1">
    <location>
        <begin position="300"/>
        <end position="348"/>
    </location>
</feature>
<comment type="caution">
    <text evidence="2">The sequence shown here is derived from an EMBL/GenBank/DDBJ whole genome shotgun (WGS) entry which is preliminary data.</text>
</comment>
<organism evidence="2 3">
    <name type="scientific">Mycoemilia scoparia</name>
    <dbReference type="NCBI Taxonomy" id="417184"/>
    <lineage>
        <taxon>Eukaryota</taxon>
        <taxon>Fungi</taxon>
        <taxon>Fungi incertae sedis</taxon>
        <taxon>Zoopagomycota</taxon>
        <taxon>Kickxellomycotina</taxon>
        <taxon>Kickxellomycetes</taxon>
        <taxon>Kickxellales</taxon>
        <taxon>Kickxellaceae</taxon>
        <taxon>Mycoemilia</taxon>
    </lineage>
</organism>
<dbReference type="AlphaFoldDB" id="A0A9W8DST1"/>
<accession>A0A9W8DST1</accession>
<feature type="region of interest" description="Disordered" evidence="1">
    <location>
        <begin position="272"/>
        <end position="291"/>
    </location>
</feature>
<evidence type="ECO:0000313" key="3">
    <source>
        <dbReference type="Proteomes" id="UP001150538"/>
    </source>
</evidence>
<name>A0A9W8DST1_9FUNG</name>
<evidence type="ECO:0000313" key="2">
    <source>
        <dbReference type="EMBL" id="KAJ1916345.1"/>
    </source>
</evidence>
<feature type="compositionally biased region" description="Low complexity" evidence="1">
    <location>
        <begin position="304"/>
        <end position="327"/>
    </location>
</feature>
<proteinExistence type="predicted"/>
<sequence>MIASEDIIPMPPTDGETAATSLKSVDKPEDIDAGGRGAHASDVDEDIDYFYSQHEGLTCLASEPGSIGAFKWINTTEDILRKQKLPEDKWVDTAYDYLKPCVMELYQDFIKTAESDPTKDGGGSDSGYECCDDKKKSWKLFRKFIVSSPKDSNRIKEEMAAKRLLELRMDTTADTTSINDFNMEFMKHVYNCKIDPEHRLVHAIYRKKMPPVVRRKMSEMMGSDKDLSALMAVANNYKDLIAKAVQEKVHGHHKLQQLPSIPLQPTLPLPSVSPFPSRHHYGSGSSCSNYTRIRATDPHRRLAPSPYSHHSHHQPPSSQQQQYYQPQRNSRISKDNNIRRGGRRSCSRYSREDRFIDTCIPPHPTSPPLPSYGKRHHDFDDTYQDISFNNIRIANSSSNRRENRTTHRHGGGQAKKFPPYWLVKQRMDKVEYCRQLLNDRCLLCNSTQHILRYCPQFKEMDANRYFESLREDKDPENDVYISNLDCGSSTANGDDW</sequence>
<reference evidence="2" key="1">
    <citation type="submission" date="2022-07" db="EMBL/GenBank/DDBJ databases">
        <title>Phylogenomic reconstructions and comparative analyses of Kickxellomycotina fungi.</title>
        <authorList>
            <person name="Reynolds N.K."/>
            <person name="Stajich J.E."/>
            <person name="Barry K."/>
            <person name="Grigoriev I.V."/>
            <person name="Crous P."/>
            <person name="Smith M.E."/>
        </authorList>
    </citation>
    <scope>NUCLEOTIDE SEQUENCE</scope>
    <source>
        <strain evidence="2">NBRC 100468</strain>
    </source>
</reference>
<keyword evidence="3" id="KW-1185">Reference proteome</keyword>